<dbReference type="Gene3D" id="2.20.70.10">
    <property type="match status" value="1"/>
</dbReference>
<dbReference type="InterPro" id="IPR001202">
    <property type="entry name" value="WW_dom"/>
</dbReference>
<sequence>MMHSSASSVECTQVADDVWRYADPSSGRHYYHNWRTGETSWVPPPNTTDAIPEQIGTPRLPPEGRTIRLSQVERREAPKTAQSAPIVKNDTTHGQELPGATHSNWPIPPGAWEPCLLNNTSCAPPEVSDVVSTSGAAKLNPSEEMQSSPTQLLDPTQHVPQTARKLSFTDLSFDSLRQQGSEADQASEAGTPTQYRRLKNPTAQANGATSHTPKMLQQLKAPALQLPMEHVPQNGRKLSFTDMHFDSLLQQGLEADQASEAGTPHSAPARYTQSKHPKTTDTGCNPKAPHQPLTMPLLSPAQNSRKLSFTDVSFDVLLLQGLEADRVSEAGSPHSAPARYTQRKDPITQPTGSTNHTPKLPQSSPTQLLSPTQYVPQTARKLSFTDVSFDSLRQKGLEADQASGAGTPCPAPAQHLPPTPPAASLPSTTAASPPAAATTFEAAPATSSPVNPMASWFNVHPQQQVTLGPQIANPTPDVLMKLGQHAFDSYNLFQHASSLDHFVYTQHQITSSFSAPLWPAYFVH</sequence>
<feature type="compositionally biased region" description="Polar residues" evidence="1">
    <location>
        <begin position="348"/>
        <end position="373"/>
    </location>
</feature>
<feature type="region of interest" description="Disordered" evidence="1">
    <location>
        <begin position="327"/>
        <end position="373"/>
    </location>
</feature>
<feature type="region of interest" description="Disordered" evidence="1">
    <location>
        <begin position="178"/>
        <end position="198"/>
    </location>
</feature>
<feature type="region of interest" description="Disordered" evidence="1">
    <location>
        <begin position="126"/>
        <end position="159"/>
    </location>
</feature>
<accession>A0A7S4LGV8</accession>
<feature type="compositionally biased region" description="Polar residues" evidence="1">
    <location>
        <begin position="178"/>
        <end position="194"/>
    </location>
</feature>
<evidence type="ECO:0000313" key="3">
    <source>
        <dbReference type="EMBL" id="CAE0828206.1"/>
    </source>
</evidence>
<dbReference type="EMBL" id="HBJA01114659">
    <property type="protein sequence ID" value="CAE0828206.1"/>
    <property type="molecule type" value="Transcribed_RNA"/>
</dbReference>
<gene>
    <name evidence="3" type="ORF">EGYM00163_LOCUS39475</name>
</gene>
<evidence type="ECO:0000256" key="1">
    <source>
        <dbReference type="SAM" id="MobiDB-lite"/>
    </source>
</evidence>
<feature type="domain" description="WW" evidence="2">
    <location>
        <begin position="19"/>
        <end position="46"/>
    </location>
</feature>
<proteinExistence type="predicted"/>
<dbReference type="AlphaFoldDB" id="A0A7S4LGV8"/>
<evidence type="ECO:0000259" key="2">
    <source>
        <dbReference type="PROSITE" id="PS50020"/>
    </source>
</evidence>
<dbReference type="PROSITE" id="PS50020">
    <property type="entry name" value="WW_DOMAIN_2"/>
    <property type="match status" value="1"/>
</dbReference>
<name>A0A7S4LGV8_9EUGL</name>
<protein>
    <recommendedName>
        <fullName evidence="2">WW domain-containing protein</fullName>
    </recommendedName>
</protein>
<organism evidence="3">
    <name type="scientific">Eutreptiella gymnastica</name>
    <dbReference type="NCBI Taxonomy" id="73025"/>
    <lineage>
        <taxon>Eukaryota</taxon>
        <taxon>Discoba</taxon>
        <taxon>Euglenozoa</taxon>
        <taxon>Euglenida</taxon>
        <taxon>Spirocuta</taxon>
        <taxon>Euglenophyceae</taxon>
        <taxon>Eutreptiales</taxon>
        <taxon>Eutreptiaceae</taxon>
        <taxon>Eutreptiella</taxon>
    </lineage>
</organism>
<feature type="region of interest" description="Disordered" evidence="1">
    <location>
        <begin position="257"/>
        <end position="298"/>
    </location>
</feature>
<dbReference type="CDD" id="cd00201">
    <property type="entry name" value="WW"/>
    <property type="match status" value="1"/>
</dbReference>
<dbReference type="InterPro" id="IPR036020">
    <property type="entry name" value="WW_dom_sf"/>
</dbReference>
<feature type="region of interest" description="Disordered" evidence="1">
    <location>
        <begin position="400"/>
        <end position="446"/>
    </location>
</feature>
<dbReference type="SUPFAM" id="SSF51045">
    <property type="entry name" value="WW domain"/>
    <property type="match status" value="1"/>
</dbReference>
<feature type="compositionally biased region" description="Pro residues" evidence="1">
    <location>
        <begin position="409"/>
        <end position="423"/>
    </location>
</feature>
<feature type="region of interest" description="Disordered" evidence="1">
    <location>
        <begin position="74"/>
        <end position="102"/>
    </location>
</feature>
<feature type="compositionally biased region" description="Low complexity" evidence="1">
    <location>
        <begin position="424"/>
        <end position="446"/>
    </location>
</feature>
<feature type="compositionally biased region" description="Polar residues" evidence="1">
    <location>
        <begin position="143"/>
        <end position="159"/>
    </location>
</feature>
<dbReference type="PROSITE" id="PS01159">
    <property type="entry name" value="WW_DOMAIN_1"/>
    <property type="match status" value="1"/>
</dbReference>
<reference evidence="3" key="1">
    <citation type="submission" date="2021-01" db="EMBL/GenBank/DDBJ databases">
        <authorList>
            <person name="Corre E."/>
            <person name="Pelletier E."/>
            <person name="Niang G."/>
            <person name="Scheremetjew M."/>
            <person name="Finn R."/>
            <person name="Kale V."/>
            <person name="Holt S."/>
            <person name="Cochrane G."/>
            <person name="Meng A."/>
            <person name="Brown T."/>
            <person name="Cohen L."/>
        </authorList>
    </citation>
    <scope>NUCLEOTIDE SEQUENCE</scope>
    <source>
        <strain evidence="3">CCMP1594</strain>
    </source>
</reference>